<dbReference type="FunFam" id="1.10.630.10:FF:000018">
    <property type="entry name" value="Cytochrome P450 monooxygenase"/>
    <property type="match status" value="1"/>
</dbReference>
<evidence type="ECO:0000256" key="5">
    <source>
        <dbReference type="ARBA" id="ARBA00023004"/>
    </source>
</evidence>
<reference evidence="8" key="1">
    <citation type="submission" date="2021-03" db="EMBL/GenBank/DDBJ databases">
        <authorList>
            <person name="Kanchanasin P."/>
            <person name="Saeng-In P."/>
            <person name="Phongsopitanun W."/>
            <person name="Yuki M."/>
            <person name="Kudo T."/>
            <person name="Ohkuma M."/>
            <person name="Tanasupawat S."/>
        </authorList>
    </citation>
    <scope>NUCLEOTIDE SEQUENCE</scope>
    <source>
        <strain evidence="8">GKU 128</strain>
    </source>
</reference>
<dbReference type="InterPro" id="IPR002397">
    <property type="entry name" value="Cyt_P450_B"/>
</dbReference>
<dbReference type="InterPro" id="IPR036396">
    <property type="entry name" value="Cyt_P450_sf"/>
</dbReference>
<dbReference type="CDD" id="cd11031">
    <property type="entry name" value="Cyp158A-like"/>
    <property type="match status" value="1"/>
</dbReference>
<gene>
    <name evidence="8" type="ORF">J4573_49305</name>
</gene>
<dbReference type="Pfam" id="PF00067">
    <property type="entry name" value="p450"/>
    <property type="match status" value="2"/>
</dbReference>
<dbReference type="PROSITE" id="PS00086">
    <property type="entry name" value="CYTOCHROME_P450"/>
    <property type="match status" value="1"/>
</dbReference>
<evidence type="ECO:0000256" key="3">
    <source>
        <dbReference type="ARBA" id="ARBA00022723"/>
    </source>
</evidence>
<dbReference type="GO" id="GO:0020037">
    <property type="term" value="F:heme binding"/>
    <property type="evidence" value="ECO:0007669"/>
    <property type="project" value="InterPro"/>
</dbReference>
<dbReference type="Gene3D" id="1.10.630.10">
    <property type="entry name" value="Cytochrome P450"/>
    <property type="match status" value="1"/>
</dbReference>
<keyword evidence="3 7" id="KW-0479">Metal-binding</keyword>
<dbReference type="EMBL" id="JAGEOJ010000033">
    <property type="protein sequence ID" value="MBO2455161.1"/>
    <property type="molecule type" value="Genomic_DNA"/>
</dbReference>
<accession>A0A939PUS1</accession>
<evidence type="ECO:0000313" key="8">
    <source>
        <dbReference type="EMBL" id="MBO2455161.1"/>
    </source>
</evidence>
<dbReference type="PANTHER" id="PTHR46696">
    <property type="entry name" value="P450, PUTATIVE (EUROFUNG)-RELATED"/>
    <property type="match status" value="1"/>
</dbReference>
<dbReference type="PRINTS" id="PR00359">
    <property type="entry name" value="BP450"/>
</dbReference>
<evidence type="ECO:0000313" key="9">
    <source>
        <dbReference type="Proteomes" id="UP000669179"/>
    </source>
</evidence>
<dbReference type="GO" id="GO:0005506">
    <property type="term" value="F:iron ion binding"/>
    <property type="evidence" value="ECO:0007669"/>
    <property type="project" value="InterPro"/>
</dbReference>
<name>A0A939PUS1_9ACTN</name>
<dbReference type="PANTHER" id="PTHR46696:SF1">
    <property type="entry name" value="CYTOCHROME P450 YJIB-RELATED"/>
    <property type="match status" value="1"/>
</dbReference>
<comment type="caution">
    <text evidence="8">The sequence shown here is derived from an EMBL/GenBank/DDBJ whole genome shotgun (WGS) entry which is preliminary data.</text>
</comment>
<dbReference type="PRINTS" id="PR00385">
    <property type="entry name" value="P450"/>
</dbReference>
<organism evidence="8 9">
    <name type="scientific">Actinomadura barringtoniae</name>
    <dbReference type="NCBI Taxonomy" id="1427535"/>
    <lineage>
        <taxon>Bacteria</taxon>
        <taxon>Bacillati</taxon>
        <taxon>Actinomycetota</taxon>
        <taxon>Actinomycetes</taxon>
        <taxon>Streptosporangiales</taxon>
        <taxon>Thermomonosporaceae</taxon>
        <taxon>Actinomadura</taxon>
    </lineage>
</organism>
<evidence type="ECO:0000256" key="4">
    <source>
        <dbReference type="ARBA" id="ARBA00023002"/>
    </source>
</evidence>
<dbReference type="InterPro" id="IPR017972">
    <property type="entry name" value="Cyt_P450_CS"/>
</dbReference>
<comment type="similarity">
    <text evidence="1 7">Belongs to the cytochrome P450 family.</text>
</comment>
<dbReference type="InterPro" id="IPR001128">
    <property type="entry name" value="Cyt_P450"/>
</dbReference>
<dbReference type="GO" id="GO:0004497">
    <property type="term" value="F:monooxygenase activity"/>
    <property type="evidence" value="ECO:0007669"/>
    <property type="project" value="UniProtKB-KW"/>
</dbReference>
<dbReference type="Proteomes" id="UP000669179">
    <property type="component" value="Unassembled WGS sequence"/>
</dbReference>
<protein>
    <submittedName>
        <fullName evidence="8">Cytochrome P450</fullName>
    </submittedName>
</protein>
<dbReference type="RefSeq" id="WP_208263390.1">
    <property type="nucleotide sequence ID" value="NZ_JAGEOJ010000033.1"/>
</dbReference>
<keyword evidence="6 7" id="KW-0503">Monooxygenase</keyword>
<keyword evidence="9" id="KW-1185">Reference proteome</keyword>
<keyword evidence="2 7" id="KW-0349">Heme</keyword>
<dbReference type="AlphaFoldDB" id="A0A939PUS1"/>
<dbReference type="GO" id="GO:0016705">
    <property type="term" value="F:oxidoreductase activity, acting on paired donors, with incorporation or reduction of molecular oxygen"/>
    <property type="evidence" value="ECO:0007669"/>
    <property type="project" value="InterPro"/>
</dbReference>
<keyword evidence="5 7" id="KW-0408">Iron</keyword>
<keyword evidence="4 7" id="KW-0560">Oxidoreductase</keyword>
<evidence type="ECO:0000256" key="2">
    <source>
        <dbReference type="ARBA" id="ARBA00022617"/>
    </source>
</evidence>
<proteinExistence type="inferred from homology"/>
<evidence type="ECO:0000256" key="1">
    <source>
        <dbReference type="ARBA" id="ARBA00010617"/>
    </source>
</evidence>
<evidence type="ECO:0000256" key="6">
    <source>
        <dbReference type="ARBA" id="ARBA00023033"/>
    </source>
</evidence>
<dbReference type="SUPFAM" id="SSF48264">
    <property type="entry name" value="Cytochrome P450"/>
    <property type="match status" value="1"/>
</dbReference>
<evidence type="ECO:0000256" key="7">
    <source>
        <dbReference type="RuleBase" id="RU000461"/>
    </source>
</evidence>
<sequence>MTDSSPISYPFPADSKLDLDPIYARLRADQPVAKIKLPFGEPAWLVTRYEDVRTALSDPRFSRAEAVRRGMRDMPRLTEAGTVSRPDSMVSMDPPQHTRLRGLIAKAFTPRRLEQTRPRIQQIADGLLDRMAEAGPPADLAEQLALPLPVTVICELLGVPEPDHERFQAWSEAFVSTTAHTGEEIRAAAAALDGYFSELVARRRAEPADDLLSALIQARDVDDKLTERELVSLSTGILVAGYETTAGQIVNFTYTLLTHRDQLDLLRANPALLPNAIEELLRFVPLNNSSAALPRVATEDLELGGAAIQQGDVVLVARPSANRDESIFDAPDRLDLAREPHPHLAFGYGPHHCLGAQLARIELQVALGALFERFPDLRIAVPEDGLDWKSGLMVRGLRGLPLAW</sequence>